<dbReference type="EMBL" id="BMAW01057423">
    <property type="protein sequence ID" value="GFT10813.1"/>
    <property type="molecule type" value="Genomic_DNA"/>
</dbReference>
<dbReference type="Proteomes" id="UP000887013">
    <property type="component" value="Unassembled WGS sequence"/>
</dbReference>
<evidence type="ECO:0000313" key="2">
    <source>
        <dbReference type="Proteomes" id="UP000887013"/>
    </source>
</evidence>
<proteinExistence type="predicted"/>
<organism evidence="1 2">
    <name type="scientific">Nephila pilipes</name>
    <name type="common">Giant wood spider</name>
    <name type="synonym">Nephila maculata</name>
    <dbReference type="NCBI Taxonomy" id="299642"/>
    <lineage>
        <taxon>Eukaryota</taxon>
        <taxon>Metazoa</taxon>
        <taxon>Ecdysozoa</taxon>
        <taxon>Arthropoda</taxon>
        <taxon>Chelicerata</taxon>
        <taxon>Arachnida</taxon>
        <taxon>Araneae</taxon>
        <taxon>Araneomorphae</taxon>
        <taxon>Entelegynae</taxon>
        <taxon>Araneoidea</taxon>
        <taxon>Nephilidae</taxon>
        <taxon>Nephila</taxon>
    </lineage>
</organism>
<evidence type="ECO:0000313" key="1">
    <source>
        <dbReference type="EMBL" id="GFT10813.1"/>
    </source>
</evidence>
<accession>A0A8X6NFK9</accession>
<reference evidence="1" key="1">
    <citation type="submission" date="2020-08" db="EMBL/GenBank/DDBJ databases">
        <title>Multicomponent nature underlies the extraordinary mechanical properties of spider dragline silk.</title>
        <authorList>
            <person name="Kono N."/>
            <person name="Nakamura H."/>
            <person name="Mori M."/>
            <person name="Yoshida Y."/>
            <person name="Ohtoshi R."/>
            <person name="Malay A.D."/>
            <person name="Moran D.A.P."/>
            <person name="Tomita M."/>
            <person name="Numata K."/>
            <person name="Arakawa K."/>
        </authorList>
    </citation>
    <scope>NUCLEOTIDE SEQUENCE</scope>
</reference>
<gene>
    <name evidence="1" type="ORF">NPIL_286891</name>
</gene>
<dbReference type="AlphaFoldDB" id="A0A8X6NFK9"/>
<protein>
    <submittedName>
        <fullName evidence="1">Uncharacterized protein</fullName>
    </submittedName>
</protein>
<keyword evidence="2" id="KW-1185">Reference proteome</keyword>
<comment type="caution">
    <text evidence="1">The sequence shown here is derived from an EMBL/GenBank/DDBJ whole genome shotgun (WGS) entry which is preliminary data.</text>
</comment>
<name>A0A8X6NFK9_NEPPI</name>
<sequence>MAGDVRSNISEKLGQFSRFPPEKTGIDAICSSLRGAYTKVENLKVVYLSQETSSLKVDNMTTERQRFRVRGNPVGGGWRRTRHIPRIKRGCRDLILESFSSPFLREELAELF</sequence>